<evidence type="ECO:0000259" key="9">
    <source>
        <dbReference type="PROSITE" id="PS51202"/>
    </source>
</evidence>
<dbReference type="Proteomes" id="UP000054925">
    <property type="component" value="Unassembled WGS sequence"/>
</dbReference>
<dbReference type="OrthoDB" id="8611026at2"/>
<feature type="transmembrane region" description="Helical" evidence="8">
    <location>
        <begin position="59"/>
        <end position="75"/>
    </location>
</feature>
<keyword evidence="7 8" id="KW-0472">Membrane</keyword>
<feature type="transmembrane region" description="Helical" evidence="8">
    <location>
        <begin position="154"/>
        <end position="174"/>
    </location>
</feature>
<feature type="transmembrane region" description="Helical" evidence="8">
    <location>
        <begin position="352"/>
        <end position="374"/>
    </location>
</feature>
<dbReference type="NCBIfam" id="TIGR01625">
    <property type="entry name" value="YidE_YbjL_dupl"/>
    <property type="match status" value="2"/>
</dbReference>
<reference evidence="10" key="1">
    <citation type="submission" date="2016-01" db="EMBL/GenBank/DDBJ databases">
        <authorList>
            <person name="Peeters C."/>
        </authorList>
    </citation>
    <scope>NUCLEOTIDE SEQUENCE [LARGE SCALE GENOMIC DNA]</scope>
    <source>
        <strain evidence="10">LMG 22937</strain>
    </source>
</reference>
<feature type="transmembrane region" description="Helical" evidence="8">
    <location>
        <begin position="95"/>
        <end position="116"/>
    </location>
</feature>
<dbReference type="EMBL" id="FCOL02000033">
    <property type="protein sequence ID" value="SAL75183.1"/>
    <property type="molecule type" value="Genomic_DNA"/>
</dbReference>
<feature type="domain" description="RCK C-terminal" evidence="9">
    <location>
        <begin position="260"/>
        <end position="344"/>
    </location>
</feature>
<evidence type="ECO:0000256" key="7">
    <source>
        <dbReference type="ARBA" id="ARBA00023136"/>
    </source>
</evidence>
<feature type="domain" description="RCK C-terminal" evidence="9">
    <location>
        <begin position="176"/>
        <end position="259"/>
    </location>
</feature>
<dbReference type="RefSeq" id="WP_087658598.1">
    <property type="nucleotide sequence ID" value="NZ_FCOL02000033.1"/>
</dbReference>
<protein>
    <submittedName>
        <fullName evidence="10">Aspartate/alanine antiporter</fullName>
    </submittedName>
</protein>
<evidence type="ECO:0000256" key="5">
    <source>
        <dbReference type="ARBA" id="ARBA00022692"/>
    </source>
</evidence>
<feature type="transmembrane region" description="Helical" evidence="8">
    <location>
        <begin position="409"/>
        <end position="429"/>
    </location>
</feature>
<evidence type="ECO:0000256" key="4">
    <source>
        <dbReference type="ARBA" id="ARBA00022475"/>
    </source>
</evidence>
<evidence type="ECO:0000313" key="10">
    <source>
        <dbReference type="EMBL" id="SAL75183.1"/>
    </source>
</evidence>
<organism evidence="10 11">
    <name type="scientific">Caballeronia terrestris</name>
    <dbReference type="NCBI Taxonomy" id="1226301"/>
    <lineage>
        <taxon>Bacteria</taxon>
        <taxon>Pseudomonadati</taxon>
        <taxon>Pseudomonadota</taxon>
        <taxon>Betaproteobacteria</taxon>
        <taxon>Burkholderiales</taxon>
        <taxon>Burkholderiaceae</taxon>
        <taxon>Caballeronia</taxon>
    </lineage>
</organism>
<evidence type="ECO:0000256" key="6">
    <source>
        <dbReference type="ARBA" id="ARBA00022989"/>
    </source>
</evidence>
<feature type="transmembrane region" description="Helical" evidence="8">
    <location>
        <begin position="475"/>
        <end position="493"/>
    </location>
</feature>
<comment type="subcellular location">
    <subcellularLocation>
        <location evidence="1">Cell membrane</location>
        <topology evidence="1">Multi-pass membrane protein</topology>
    </subcellularLocation>
</comment>
<dbReference type="SUPFAM" id="SSF116726">
    <property type="entry name" value="TrkA C-terminal domain-like"/>
    <property type="match status" value="2"/>
</dbReference>
<evidence type="ECO:0000256" key="3">
    <source>
        <dbReference type="ARBA" id="ARBA00022448"/>
    </source>
</evidence>
<keyword evidence="4" id="KW-1003">Cell membrane</keyword>
<comment type="caution">
    <text evidence="10">The sequence shown here is derived from an EMBL/GenBank/DDBJ whole genome shotgun (WGS) entry which is preliminary data.</text>
</comment>
<keyword evidence="11" id="KW-1185">Reference proteome</keyword>
<dbReference type="InterPro" id="IPR036721">
    <property type="entry name" value="RCK_C_sf"/>
</dbReference>
<dbReference type="InterPro" id="IPR006037">
    <property type="entry name" value="RCK_C"/>
</dbReference>
<name>A0A158K371_9BURK</name>
<evidence type="ECO:0000256" key="1">
    <source>
        <dbReference type="ARBA" id="ARBA00004651"/>
    </source>
</evidence>
<sequence length="530" mass="55296">MDAVRMLLESQPLLTLFVTVALGYVIGEISVKGVALGSGAVLFVGLAIGGFAPKSAPPALLGTLGLLLFLYGIGIQYGDQFFKGLTSADGLKANIAAALGVIASGLLAVAFVPLFGVKLDESLGLFAGSGTSTASLQAAMAAMKGDGPTVGYSVAYPFGVAGPILFLYVLSALLKPHIERPPPKLIETAEIALRNPAFIGSRLADVKTRMPLGIAIAAVRREHHNRPPTDDLVLQADDVLLATATDPAALQEAISLFGELQPGRMTSHREDLDYGRVFASSKLVVGRMLRDIRFPEGVVCTIAHVRRGDADLMPNQDLILEFGDRVGLLANRAHMKQLRALFGDSIKGTAELSFISIGVGAALGLLAGAIPLPIPGVGKLALGLAALLLVALVLGRVRRVGPFVWTMPLSANLVLRNFGLTIFLAQVGIASGPKFFATIGVAGLSFLLYGVAIALALLIVTAIFCLWVFRLPFDMTVGILSGATGNPAILAFANRVAPTDAPDVGYAMIFPSMTVVKILFVQIAAVLASG</sequence>
<proteinExistence type="inferred from homology"/>
<keyword evidence="3" id="KW-0813">Transport</keyword>
<accession>A0A158K371</accession>
<evidence type="ECO:0000256" key="2">
    <source>
        <dbReference type="ARBA" id="ARBA00009854"/>
    </source>
</evidence>
<dbReference type="GO" id="GO:0008324">
    <property type="term" value="F:monoatomic cation transmembrane transporter activity"/>
    <property type="evidence" value="ECO:0007669"/>
    <property type="project" value="InterPro"/>
</dbReference>
<dbReference type="InterPro" id="IPR006512">
    <property type="entry name" value="YidE_YbjL"/>
</dbReference>
<keyword evidence="5 8" id="KW-0812">Transmembrane</keyword>
<feature type="transmembrane region" description="Helical" evidence="8">
    <location>
        <begin position="505"/>
        <end position="528"/>
    </location>
</feature>
<comment type="similarity">
    <text evidence="2">Belongs to the AAE transporter (TC 2.A.81) family.</text>
</comment>
<keyword evidence="6 8" id="KW-1133">Transmembrane helix</keyword>
<dbReference type="PROSITE" id="PS51202">
    <property type="entry name" value="RCK_C"/>
    <property type="match status" value="2"/>
</dbReference>
<dbReference type="GO" id="GO:0005886">
    <property type="term" value="C:plasma membrane"/>
    <property type="evidence" value="ECO:0007669"/>
    <property type="project" value="UniProtKB-SubCell"/>
</dbReference>
<gene>
    <name evidence="10" type="primary">aspT_5</name>
    <name evidence="10" type="ORF">AWB67_04721</name>
</gene>
<feature type="transmembrane region" description="Helical" evidence="8">
    <location>
        <begin position="380"/>
        <end position="397"/>
    </location>
</feature>
<dbReference type="Pfam" id="PF06826">
    <property type="entry name" value="Asp-Al_Ex"/>
    <property type="match status" value="2"/>
</dbReference>
<dbReference type="InterPro" id="IPR050144">
    <property type="entry name" value="AAE_transporter"/>
</dbReference>
<dbReference type="Gene3D" id="3.30.70.1450">
    <property type="entry name" value="Regulator of K+ conductance, C-terminal domain"/>
    <property type="match status" value="2"/>
</dbReference>
<dbReference type="PANTHER" id="PTHR30445:SF3">
    <property type="entry name" value="TRANSPORT PROTEIN YIDE-RELATED"/>
    <property type="match status" value="1"/>
</dbReference>
<evidence type="ECO:0000256" key="8">
    <source>
        <dbReference type="SAM" id="Phobius"/>
    </source>
</evidence>
<feature type="transmembrane region" description="Helical" evidence="8">
    <location>
        <begin position="33"/>
        <end position="52"/>
    </location>
</feature>
<dbReference type="PANTHER" id="PTHR30445">
    <property type="entry name" value="K(+)_H(+) ANTIPORTER SUBUNIT KHTT"/>
    <property type="match status" value="1"/>
</dbReference>
<feature type="transmembrane region" description="Helical" evidence="8">
    <location>
        <begin position="435"/>
        <end position="468"/>
    </location>
</feature>
<dbReference type="AlphaFoldDB" id="A0A158K371"/>
<evidence type="ECO:0000313" key="11">
    <source>
        <dbReference type="Proteomes" id="UP000054925"/>
    </source>
</evidence>
<dbReference type="GO" id="GO:0006813">
    <property type="term" value="P:potassium ion transport"/>
    <property type="evidence" value="ECO:0007669"/>
    <property type="project" value="InterPro"/>
</dbReference>
<dbReference type="Pfam" id="PF02080">
    <property type="entry name" value="TrkA_C"/>
    <property type="match status" value="2"/>
</dbReference>